<dbReference type="Gene3D" id="2.30.40.10">
    <property type="entry name" value="Urease, subunit C, domain 1"/>
    <property type="match status" value="1"/>
</dbReference>
<dbReference type="OrthoDB" id="9765462at2"/>
<dbReference type="InterPro" id="IPR011059">
    <property type="entry name" value="Metal-dep_hydrolase_composite"/>
</dbReference>
<name>A0A239CL36_9FLAO</name>
<keyword evidence="1" id="KW-0665">Pyrimidine biosynthesis</keyword>
<dbReference type="InterPro" id="IPR004722">
    <property type="entry name" value="DHOase"/>
</dbReference>
<dbReference type="RefSeq" id="WP_089373322.1">
    <property type="nucleotide sequence ID" value="NZ_BMEP01000009.1"/>
</dbReference>
<accession>A0A239CL36</accession>
<dbReference type="EMBL" id="FZNY01000008">
    <property type="protein sequence ID" value="SNS20053.1"/>
    <property type="molecule type" value="Genomic_DNA"/>
</dbReference>
<proteinExistence type="predicted"/>
<sequence length="417" mass="45186">MNALIKAATIIDSKSSYHGSTVDIRIKYGKIRLIGQNLSLEKGEQLIEKEHLFVSQGWFDSSVSIGQPGYEERETIENGLRVAAKSGFTGIAVNPNTYPILDTSADITFVSKMSEGYAASIFPIGALTRKSESVDLAELYDMQQSGAVAFGDYQRAITNPNLLKIALQYTQGFNGLVLSFPQENKIAGPGKMNEGIVSTRIGLKGIPAIAESLQIARDLHILAYTGGRLHIPTISTAASVALIKEAKNKGLDISCSVAIHNLFYTDSALEEFNTNFKVLPPLRTQEDVDALIAGIKDGTIDMVTSDHNPLDIERKHVEFDNAAFGTIAQEATFGALLTLVSEKKAIQLLTNGRERFTQENSSIEEGTEANLTLFTTKGSTVFSEENILSKSKNACFLGAKLKGSVYGIIANQKLVLN</sequence>
<dbReference type="InterPro" id="IPR032466">
    <property type="entry name" value="Metal_Hydrolase"/>
</dbReference>
<dbReference type="SUPFAM" id="SSF51338">
    <property type="entry name" value="Composite domain of metallo-dependent hydrolases"/>
    <property type="match status" value="1"/>
</dbReference>
<dbReference type="GO" id="GO:0006221">
    <property type="term" value="P:pyrimidine nucleotide biosynthetic process"/>
    <property type="evidence" value="ECO:0007669"/>
    <property type="project" value="UniProtKB-KW"/>
</dbReference>
<keyword evidence="4" id="KW-1185">Reference proteome</keyword>
<protein>
    <submittedName>
        <fullName evidence="3">Dihydroorotase</fullName>
    </submittedName>
</protein>
<dbReference type="AlphaFoldDB" id="A0A239CL36"/>
<evidence type="ECO:0000256" key="1">
    <source>
        <dbReference type="ARBA" id="ARBA00022975"/>
    </source>
</evidence>
<evidence type="ECO:0000313" key="4">
    <source>
        <dbReference type="Proteomes" id="UP000198379"/>
    </source>
</evidence>
<dbReference type="GO" id="GO:0046872">
    <property type="term" value="F:metal ion binding"/>
    <property type="evidence" value="ECO:0007669"/>
    <property type="project" value="InterPro"/>
</dbReference>
<organism evidence="3 4">
    <name type="scientific">Dokdonia pacifica</name>
    <dbReference type="NCBI Taxonomy" id="1627892"/>
    <lineage>
        <taxon>Bacteria</taxon>
        <taxon>Pseudomonadati</taxon>
        <taxon>Bacteroidota</taxon>
        <taxon>Flavobacteriia</taxon>
        <taxon>Flavobacteriales</taxon>
        <taxon>Flavobacteriaceae</taxon>
        <taxon>Dokdonia</taxon>
    </lineage>
</organism>
<dbReference type="GO" id="GO:0006145">
    <property type="term" value="P:purine nucleobase catabolic process"/>
    <property type="evidence" value="ECO:0007669"/>
    <property type="project" value="TreeGrafter"/>
</dbReference>
<dbReference type="Pfam" id="PF12890">
    <property type="entry name" value="DHOase"/>
    <property type="match status" value="1"/>
</dbReference>
<gene>
    <name evidence="3" type="ORF">SAMN06265376_10826</name>
</gene>
<dbReference type="PANTHER" id="PTHR43668">
    <property type="entry name" value="ALLANTOINASE"/>
    <property type="match status" value="1"/>
</dbReference>
<dbReference type="Gene3D" id="3.20.20.140">
    <property type="entry name" value="Metal-dependent hydrolases"/>
    <property type="match status" value="1"/>
</dbReference>
<dbReference type="PANTHER" id="PTHR43668:SF2">
    <property type="entry name" value="ALLANTOINASE"/>
    <property type="match status" value="1"/>
</dbReference>
<dbReference type="GO" id="GO:0004038">
    <property type="term" value="F:allantoinase activity"/>
    <property type="evidence" value="ECO:0007669"/>
    <property type="project" value="TreeGrafter"/>
</dbReference>
<dbReference type="Proteomes" id="UP000198379">
    <property type="component" value="Unassembled WGS sequence"/>
</dbReference>
<dbReference type="SUPFAM" id="SSF51556">
    <property type="entry name" value="Metallo-dependent hydrolases"/>
    <property type="match status" value="1"/>
</dbReference>
<dbReference type="InterPro" id="IPR024403">
    <property type="entry name" value="DHOase_cat"/>
</dbReference>
<dbReference type="GO" id="GO:0004151">
    <property type="term" value="F:dihydroorotase activity"/>
    <property type="evidence" value="ECO:0007669"/>
    <property type="project" value="InterPro"/>
</dbReference>
<evidence type="ECO:0000313" key="3">
    <source>
        <dbReference type="EMBL" id="SNS20053.1"/>
    </source>
</evidence>
<dbReference type="InterPro" id="IPR050138">
    <property type="entry name" value="DHOase/Allantoinase_Hydrolase"/>
</dbReference>
<dbReference type="GO" id="GO:0005737">
    <property type="term" value="C:cytoplasm"/>
    <property type="evidence" value="ECO:0007669"/>
    <property type="project" value="TreeGrafter"/>
</dbReference>
<evidence type="ECO:0000259" key="2">
    <source>
        <dbReference type="Pfam" id="PF12890"/>
    </source>
</evidence>
<dbReference type="CDD" id="cd01317">
    <property type="entry name" value="DHOase_IIa"/>
    <property type="match status" value="1"/>
</dbReference>
<feature type="domain" description="Dihydroorotase catalytic" evidence="2">
    <location>
        <begin position="57"/>
        <end position="237"/>
    </location>
</feature>
<reference evidence="3 4" key="1">
    <citation type="submission" date="2017-06" db="EMBL/GenBank/DDBJ databases">
        <authorList>
            <person name="Kim H.J."/>
            <person name="Triplett B.A."/>
        </authorList>
    </citation>
    <scope>NUCLEOTIDE SEQUENCE [LARGE SCALE GENOMIC DNA]</scope>
    <source>
        <strain evidence="3 4">DSM 25597</strain>
    </source>
</reference>